<keyword evidence="4" id="KW-0503">Monooxygenase</keyword>
<keyword evidence="2" id="KW-0288">FMN</keyword>
<dbReference type="Gene3D" id="3.20.20.30">
    <property type="entry name" value="Luciferase-like domain"/>
    <property type="match status" value="1"/>
</dbReference>
<dbReference type="InterPro" id="IPR036661">
    <property type="entry name" value="Luciferase-like_sf"/>
</dbReference>
<sequence length="308" mass="33509">MFQSHPIILIGHIYNNTEIPMKFGLAFASSVTHDPVESLELVRCAERIGFESAWGGEHVIIPAQIDSPYPYTEDGKIPMEPDMPVPDPLIWLAYVAAAAPTLRLGTCILILPQRNPLVLAKELSTLDQLSGGRVELGIGVGWMREEFDALSIPWAARGRRNDEYIAAMRALWSGPEVEYHGEFVDFDKVTSSPRPVNGNIPIIVGGDTERAINRAGTLADGYFPGSTDPEKLAGLIKALHAKAEEKGRNPQDIEVSAIFGEQMADPKRGVEQMAAMGVGRLMVPAFFFAGPGGLDRLEEFGESVIKGS</sequence>
<comment type="caution">
    <text evidence="6">The sequence shown here is derived from an EMBL/GenBank/DDBJ whole genome shotgun (WGS) entry which is preliminary data.</text>
</comment>
<feature type="domain" description="Luciferase-like" evidence="5">
    <location>
        <begin position="34"/>
        <end position="259"/>
    </location>
</feature>
<evidence type="ECO:0000256" key="4">
    <source>
        <dbReference type="ARBA" id="ARBA00023033"/>
    </source>
</evidence>
<proteinExistence type="predicted"/>
<evidence type="ECO:0000256" key="1">
    <source>
        <dbReference type="ARBA" id="ARBA00022630"/>
    </source>
</evidence>
<evidence type="ECO:0000256" key="3">
    <source>
        <dbReference type="ARBA" id="ARBA00023002"/>
    </source>
</evidence>
<accession>A0ABT3TGI2</accession>
<dbReference type="NCBIfam" id="TIGR03619">
    <property type="entry name" value="F420_Rv2161c"/>
    <property type="match status" value="1"/>
</dbReference>
<keyword evidence="7" id="KW-1185">Reference proteome</keyword>
<gene>
    <name evidence="6" type="ORF">EYC98_06550</name>
</gene>
<dbReference type="EMBL" id="SHNN01000001">
    <property type="protein sequence ID" value="MCX2980534.1"/>
    <property type="molecule type" value="Genomic_DNA"/>
</dbReference>
<dbReference type="Pfam" id="PF00296">
    <property type="entry name" value="Bac_luciferase"/>
    <property type="match status" value="1"/>
</dbReference>
<name>A0ABT3TGI2_9GAMM</name>
<protein>
    <submittedName>
        <fullName evidence="6">LLM class F420-dependent oxidoreductase</fullName>
    </submittedName>
</protein>
<dbReference type="InterPro" id="IPR050172">
    <property type="entry name" value="SsuD_RutA_monooxygenase"/>
</dbReference>
<keyword evidence="1" id="KW-0285">Flavoprotein</keyword>
<evidence type="ECO:0000313" key="6">
    <source>
        <dbReference type="EMBL" id="MCX2980534.1"/>
    </source>
</evidence>
<dbReference type="PANTHER" id="PTHR42847">
    <property type="entry name" value="ALKANESULFONATE MONOOXYGENASE"/>
    <property type="match status" value="1"/>
</dbReference>
<evidence type="ECO:0000256" key="2">
    <source>
        <dbReference type="ARBA" id="ARBA00022643"/>
    </source>
</evidence>
<dbReference type="PANTHER" id="PTHR42847:SF4">
    <property type="entry name" value="ALKANESULFONATE MONOOXYGENASE-RELATED"/>
    <property type="match status" value="1"/>
</dbReference>
<dbReference type="InterPro" id="IPR019921">
    <property type="entry name" value="Lucif-like_OxRdtase_Rv2161c"/>
</dbReference>
<evidence type="ECO:0000259" key="5">
    <source>
        <dbReference type="Pfam" id="PF00296"/>
    </source>
</evidence>
<dbReference type="InterPro" id="IPR011251">
    <property type="entry name" value="Luciferase-like_dom"/>
</dbReference>
<organism evidence="6 7">
    <name type="scientific">Candidatus Litorirhabdus singularis</name>
    <dbReference type="NCBI Taxonomy" id="2518993"/>
    <lineage>
        <taxon>Bacteria</taxon>
        <taxon>Pseudomonadati</taxon>
        <taxon>Pseudomonadota</taxon>
        <taxon>Gammaproteobacteria</taxon>
        <taxon>Cellvibrionales</taxon>
        <taxon>Halieaceae</taxon>
        <taxon>Candidatus Litorirhabdus</taxon>
    </lineage>
</organism>
<reference evidence="6" key="1">
    <citation type="submission" date="2019-02" db="EMBL/GenBank/DDBJ databases">
        <authorList>
            <person name="Li S.-H."/>
        </authorList>
    </citation>
    <scope>NUCLEOTIDE SEQUENCE</scope>
    <source>
        <strain evidence="6">IMCC14734</strain>
    </source>
</reference>
<dbReference type="SUPFAM" id="SSF51679">
    <property type="entry name" value="Bacterial luciferase-like"/>
    <property type="match status" value="1"/>
</dbReference>
<dbReference type="Proteomes" id="UP001143362">
    <property type="component" value="Unassembled WGS sequence"/>
</dbReference>
<evidence type="ECO:0000313" key="7">
    <source>
        <dbReference type="Proteomes" id="UP001143362"/>
    </source>
</evidence>
<keyword evidence="3" id="KW-0560">Oxidoreductase</keyword>